<sequence length="113" mass="13293">MNMYHNNLQIEKDVVKIISQIRTVIHNYDGFKISSRYTDNPKMMLDYHFYLYSEKNTGITLYHNTSIILSSSLMIENILENVIKILKHLKKYKGYKNAYVSQSGVTSLQVHFI</sequence>
<evidence type="ECO:0000313" key="1">
    <source>
        <dbReference type="EMBL" id="QHT04579.1"/>
    </source>
</evidence>
<protein>
    <submittedName>
        <fullName evidence="1">Uncharacterized protein</fullName>
    </submittedName>
</protein>
<dbReference type="EMBL" id="MN739435">
    <property type="protein sequence ID" value="QHT04579.1"/>
    <property type="molecule type" value="Genomic_DNA"/>
</dbReference>
<name>A0A6C0CLM9_9ZZZZ</name>
<dbReference type="AlphaFoldDB" id="A0A6C0CLM9"/>
<reference evidence="1" key="1">
    <citation type="journal article" date="2020" name="Nature">
        <title>Giant virus diversity and host interactions through global metagenomics.</title>
        <authorList>
            <person name="Schulz F."/>
            <person name="Roux S."/>
            <person name="Paez-Espino D."/>
            <person name="Jungbluth S."/>
            <person name="Walsh D.A."/>
            <person name="Denef V.J."/>
            <person name="McMahon K.D."/>
            <person name="Konstantinidis K.T."/>
            <person name="Eloe-Fadrosh E.A."/>
            <person name="Kyrpides N.C."/>
            <person name="Woyke T."/>
        </authorList>
    </citation>
    <scope>NUCLEOTIDE SEQUENCE</scope>
    <source>
        <strain evidence="1">GVMAG-M-3300021343-4</strain>
    </source>
</reference>
<organism evidence="1">
    <name type="scientific">viral metagenome</name>
    <dbReference type="NCBI Taxonomy" id="1070528"/>
    <lineage>
        <taxon>unclassified sequences</taxon>
        <taxon>metagenomes</taxon>
        <taxon>organismal metagenomes</taxon>
    </lineage>
</organism>
<accession>A0A6C0CLM9</accession>
<proteinExistence type="predicted"/>